<protein>
    <submittedName>
        <fullName evidence="4">Glycosyl hydrolase, BNR repeat</fullName>
    </submittedName>
</protein>
<dbReference type="InterPro" id="IPR028203">
    <property type="entry name" value="PSII_CF48-like_dom"/>
</dbReference>
<dbReference type="EMBL" id="AAXW01000042">
    <property type="protein sequence ID" value="EAZ89532.1"/>
    <property type="molecule type" value="Genomic_DNA"/>
</dbReference>
<feature type="domain" description="Photosynthesis system II assembly factor Ycf48/Hcf136-like" evidence="2">
    <location>
        <begin position="36"/>
        <end position="293"/>
    </location>
</feature>
<feature type="transmembrane region" description="Helical" evidence="1">
    <location>
        <begin position="721"/>
        <end position="740"/>
    </location>
</feature>
<dbReference type="InterPro" id="IPR058667">
    <property type="entry name" value="DUF6242_C"/>
</dbReference>
<evidence type="ECO:0000313" key="5">
    <source>
        <dbReference type="Proteomes" id="UP000003781"/>
    </source>
</evidence>
<name>A3IVG0_9CHRO</name>
<accession>A3IVG0</accession>
<keyword evidence="1" id="KW-0812">Transmembrane</keyword>
<reference evidence="4 5" key="1">
    <citation type="submission" date="2007-03" db="EMBL/GenBank/DDBJ databases">
        <authorList>
            <person name="Stal L."/>
            <person name="Ferriera S."/>
            <person name="Johnson J."/>
            <person name="Kravitz S."/>
            <person name="Beeson K."/>
            <person name="Sutton G."/>
            <person name="Rogers Y.-H."/>
            <person name="Friedman R."/>
            <person name="Frazier M."/>
            <person name="Venter J.C."/>
        </authorList>
    </citation>
    <scope>NUCLEOTIDE SEQUENCE [LARGE SCALE GENOMIC DNA]</scope>
    <source>
        <strain evidence="4 5">CCY0110</strain>
    </source>
</reference>
<dbReference type="PANTHER" id="PTHR43739">
    <property type="entry name" value="XYLOGLUCANASE (EUROFUNG)"/>
    <property type="match status" value="1"/>
</dbReference>
<dbReference type="Proteomes" id="UP000003781">
    <property type="component" value="Unassembled WGS sequence"/>
</dbReference>
<keyword evidence="1" id="KW-0472">Membrane</keyword>
<organism evidence="4 5">
    <name type="scientific">Crocosphaera chwakensis CCY0110</name>
    <dbReference type="NCBI Taxonomy" id="391612"/>
    <lineage>
        <taxon>Bacteria</taxon>
        <taxon>Bacillati</taxon>
        <taxon>Cyanobacteriota</taxon>
        <taxon>Cyanophyceae</taxon>
        <taxon>Oscillatoriophycideae</taxon>
        <taxon>Chroococcales</taxon>
        <taxon>Aphanothecaceae</taxon>
        <taxon>Crocosphaera</taxon>
        <taxon>Crocosphaera chwakensis</taxon>
    </lineage>
</organism>
<feature type="domain" description="DUF6242" evidence="3">
    <location>
        <begin position="518"/>
        <end position="692"/>
    </location>
</feature>
<dbReference type="PANTHER" id="PTHR43739:SF5">
    <property type="entry name" value="EXO-ALPHA-SIALIDASE"/>
    <property type="match status" value="1"/>
</dbReference>
<feature type="transmembrane region" description="Helical" evidence="1">
    <location>
        <begin position="752"/>
        <end position="770"/>
    </location>
</feature>
<keyword evidence="5" id="KW-1185">Reference proteome</keyword>
<dbReference type="InterPro" id="IPR015943">
    <property type="entry name" value="WD40/YVTN_repeat-like_dom_sf"/>
</dbReference>
<dbReference type="AlphaFoldDB" id="A3IVG0"/>
<evidence type="ECO:0000313" key="4">
    <source>
        <dbReference type="EMBL" id="EAZ89532.1"/>
    </source>
</evidence>
<dbReference type="OrthoDB" id="9757947at2"/>
<evidence type="ECO:0000256" key="1">
    <source>
        <dbReference type="SAM" id="Phobius"/>
    </source>
</evidence>
<dbReference type="Pfam" id="PF25852">
    <property type="entry name" value="DUF6242_C"/>
    <property type="match status" value="1"/>
</dbReference>
<dbReference type="CDD" id="cd15482">
    <property type="entry name" value="Sialidase_non-viral"/>
    <property type="match status" value="2"/>
</dbReference>
<sequence length="771" mass="86398">MILVIFFSLSSSLINLPVALSHRPHDVVDQVELSSNYDDNKTVFIVVRGNLFKSEDGGKTWQRLWEGLDNIDNLVTLSVSANNDNVIFTSSLYSGIYKSEDGGQSWLKANEGLNIKNTKIDLLEISPNSDNFVLAADSEKGIYKSEDRGQSWSQIFQNDEQTKITKIAFIKDQPETILMADSVGNIRISNNEGESWETLLTLNNNSKITALQVSPNFITDKTIWVGTEKNGVYIIADGKIKEELKSKKVADKFIRDIAFSTNYDTDSTLFISTWNNGVFRSRDGGKSWTNFKKGLTKSEQADEKQFNAPHFDEIRLSNNFEQDNTLFLAGFDGIFKSTDEGETWQNLNSLSSRIVIGLDVSPNYENDSTIAVIDYVGQAHISYDQGQSWSAMRAGLELPNFTKSLRVPTDDPRRFFDIAFSPNYAEDQILFLGLLRDYILKSSDQGKNWKIINLPNVPKSFVRGTFLAISPKISEDNTVYVATNAGTLYKSVDKGENFSILTELKKRITSLIISPNFASDKTLYAATFEGIYKSEDEGVSWQLITQAESSQDLVWWGLAISPNYQEDQTLIAGSSNGAFKTTDAGKSWIKINGLPYDNNNQVTEVAISPNYKNDETFMVTLLGEGTFKTVDGGQTFSLIDDEQIYLSRINTVPSASIPIQFSPSYGTDNTIYGFGSAEPEIYKSTDSGNSWKVIPISSSDKSLVDYINYIPFIIYADRVHLFKLLVALLIAVISYLILGYIKLNKKRRLNHLVIRLGATFLIFIISIILMY</sequence>
<keyword evidence="4" id="KW-0378">Hydrolase</keyword>
<dbReference type="GO" id="GO:0016787">
    <property type="term" value="F:hydrolase activity"/>
    <property type="evidence" value="ECO:0007669"/>
    <property type="project" value="UniProtKB-KW"/>
</dbReference>
<dbReference type="Gene3D" id="2.130.10.10">
    <property type="entry name" value="YVTN repeat-like/Quinoprotein amine dehydrogenase"/>
    <property type="match status" value="4"/>
</dbReference>
<dbReference type="InterPro" id="IPR052025">
    <property type="entry name" value="Xyloglucanase_GH74"/>
</dbReference>
<gene>
    <name evidence="4" type="ORF">CY0110_09186</name>
</gene>
<dbReference type="GO" id="GO:0010411">
    <property type="term" value="P:xyloglucan metabolic process"/>
    <property type="evidence" value="ECO:0007669"/>
    <property type="project" value="TreeGrafter"/>
</dbReference>
<dbReference type="SUPFAM" id="SSF110296">
    <property type="entry name" value="Oligoxyloglucan reducing end-specific cellobiohydrolase"/>
    <property type="match status" value="3"/>
</dbReference>
<dbReference type="Pfam" id="PF14870">
    <property type="entry name" value="PSII_BNR"/>
    <property type="match status" value="1"/>
</dbReference>
<proteinExistence type="predicted"/>
<evidence type="ECO:0000259" key="3">
    <source>
        <dbReference type="Pfam" id="PF25852"/>
    </source>
</evidence>
<comment type="caution">
    <text evidence="4">The sequence shown here is derived from an EMBL/GenBank/DDBJ whole genome shotgun (WGS) entry which is preliminary data.</text>
</comment>
<keyword evidence="1" id="KW-1133">Transmembrane helix</keyword>
<dbReference type="eggNOG" id="COG4447">
    <property type="taxonomic scope" value="Bacteria"/>
</dbReference>
<evidence type="ECO:0000259" key="2">
    <source>
        <dbReference type="Pfam" id="PF14870"/>
    </source>
</evidence>
<dbReference type="RefSeq" id="WP_008277370.1">
    <property type="nucleotide sequence ID" value="NZ_AAXW01000042.1"/>
</dbReference>